<dbReference type="InParanoid" id="A0A0C3ECK1"/>
<dbReference type="AlphaFoldDB" id="A0A0C3ECK1"/>
<evidence type="ECO:0000313" key="3">
    <source>
        <dbReference type="Proteomes" id="UP000053989"/>
    </source>
</evidence>
<dbReference type="GO" id="GO:0004497">
    <property type="term" value="F:monooxygenase activity"/>
    <property type="evidence" value="ECO:0007669"/>
    <property type="project" value="InterPro"/>
</dbReference>
<name>A0A0C3ECK1_9AGAM</name>
<evidence type="ECO:0008006" key="4">
    <source>
        <dbReference type="Google" id="ProtNLM"/>
    </source>
</evidence>
<protein>
    <recommendedName>
        <fullName evidence="4">Cytochrome P450</fullName>
    </recommendedName>
</protein>
<gene>
    <name evidence="2" type="ORF">SCLCIDRAFT_1206573</name>
</gene>
<accession>A0A0C3ECK1</accession>
<dbReference type="Gene3D" id="1.10.630.10">
    <property type="entry name" value="Cytochrome P450"/>
    <property type="match status" value="1"/>
</dbReference>
<dbReference type="SUPFAM" id="SSF48264">
    <property type="entry name" value="Cytochrome P450"/>
    <property type="match status" value="1"/>
</dbReference>
<evidence type="ECO:0000313" key="2">
    <source>
        <dbReference type="EMBL" id="KIM70440.1"/>
    </source>
</evidence>
<dbReference type="GO" id="GO:0005506">
    <property type="term" value="F:iron ion binding"/>
    <property type="evidence" value="ECO:0007669"/>
    <property type="project" value="InterPro"/>
</dbReference>
<dbReference type="GO" id="GO:0020037">
    <property type="term" value="F:heme binding"/>
    <property type="evidence" value="ECO:0007669"/>
    <property type="project" value="InterPro"/>
</dbReference>
<dbReference type="HOGENOM" id="CLU_044612_1_0_1"/>
<dbReference type="STRING" id="1036808.A0A0C3ECK1"/>
<evidence type="ECO:0000256" key="1">
    <source>
        <dbReference type="SAM" id="SignalP"/>
    </source>
</evidence>
<keyword evidence="3" id="KW-1185">Reference proteome</keyword>
<reference evidence="2 3" key="1">
    <citation type="submission" date="2014-04" db="EMBL/GenBank/DDBJ databases">
        <authorList>
            <consortium name="DOE Joint Genome Institute"/>
            <person name="Kuo A."/>
            <person name="Kohler A."/>
            <person name="Nagy L.G."/>
            <person name="Floudas D."/>
            <person name="Copeland A."/>
            <person name="Barry K.W."/>
            <person name="Cichocki N."/>
            <person name="Veneault-Fourrey C."/>
            <person name="LaButti K."/>
            <person name="Lindquist E.A."/>
            <person name="Lipzen A."/>
            <person name="Lundell T."/>
            <person name="Morin E."/>
            <person name="Murat C."/>
            <person name="Sun H."/>
            <person name="Tunlid A."/>
            <person name="Henrissat B."/>
            <person name="Grigoriev I.V."/>
            <person name="Hibbett D.S."/>
            <person name="Martin F."/>
            <person name="Nordberg H.P."/>
            <person name="Cantor M.N."/>
            <person name="Hua S.X."/>
        </authorList>
    </citation>
    <scope>NUCLEOTIDE SEQUENCE [LARGE SCALE GENOMIC DNA]</scope>
    <source>
        <strain evidence="2 3">Foug A</strain>
    </source>
</reference>
<sequence>MNTLISLFVLLLCLIHSILPRLRRKRVYNSAPGLRSLLKPANTSLAFLLRARAIPNQRLVRAFGISSTFVSDDPDVHHIFVSKAKDILGGLSAKGEGWHALVHATEDAISRLLPETQVDYDTFVQCVTFTIVLVALLDVDPELLHRDDLIFVTNAINRRWTDSKKGNMAILNQDDSLDKLRQCLNLWIGDRDRYPNPLNFILPAYETMWRVVAVTVAHLYCHGDDNLRDVVLRFADRPTEEQFRSFGKEGLEPSMKNIVTEALRLHPPTKRISRAALVPWWKRYFVPSLEIADVEAVHLSSVYGNGTAEFEPMRFHPSRTPEQPELFAFGYGRLSCPAASWAPMAASLIVAKVVEHMSGGGHMLTVGPRIGDRSGWDGWRIIDQRSETKTVKRT</sequence>
<keyword evidence="1" id="KW-0732">Signal</keyword>
<feature type="signal peptide" evidence="1">
    <location>
        <begin position="1"/>
        <end position="20"/>
    </location>
</feature>
<organism evidence="2 3">
    <name type="scientific">Scleroderma citrinum Foug A</name>
    <dbReference type="NCBI Taxonomy" id="1036808"/>
    <lineage>
        <taxon>Eukaryota</taxon>
        <taxon>Fungi</taxon>
        <taxon>Dikarya</taxon>
        <taxon>Basidiomycota</taxon>
        <taxon>Agaricomycotina</taxon>
        <taxon>Agaricomycetes</taxon>
        <taxon>Agaricomycetidae</taxon>
        <taxon>Boletales</taxon>
        <taxon>Sclerodermatineae</taxon>
        <taxon>Sclerodermataceae</taxon>
        <taxon>Scleroderma</taxon>
    </lineage>
</organism>
<dbReference type="GO" id="GO:0016705">
    <property type="term" value="F:oxidoreductase activity, acting on paired donors, with incorporation or reduction of molecular oxygen"/>
    <property type="evidence" value="ECO:0007669"/>
    <property type="project" value="InterPro"/>
</dbReference>
<reference evidence="3" key="2">
    <citation type="submission" date="2015-01" db="EMBL/GenBank/DDBJ databases">
        <title>Evolutionary Origins and Diversification of the Mycorrhizal Mutualists.</title>
        <authorList>
            <consortium name="DOE Joint Genome Institute"/>
            <consortium name="Mycorrhizal Genomics Consortium"/>
            <person name="Kohler A."/>
            <person name="Kuo A."/>
            <person name="Nagy L.G."/>
            <person name="Floudas D."/>
            <person name="Copeland A."/>
            <person name="Barry K.W."/>
            <person name="Cichocki N."/>
            <person name="Veneault-Fourrey C."/>
            <person name="LaButti K."/>
            <person name="Lindquist E.A."/>
            <person name="Lipzen A."/>
            <person name="Lundell T."/>
            <person name="Morin E."/>
            <person name="Murat C."/>
            <person name="Riley R."/>
            <person name="Ohm R."/>
            <person name="Sun H."/>
            <person name="Tunlid A."/>
            <person name="Henrissat B."/>
            <person name="Grigoriev I.V."/>
            <person name="Hibbett D.S."/>
            <person name="Martin F."/>
        </authorList>
    </citation>
    <scope>NUCLEOTIDE SEQUENCE [LARGE SCALE GENOMIC DNA]</scope>
    <source>
        <strain evidence="3">Foug A</strain>
    </source>
</reference>
<dbReference type="Proteomes" id="UP000053989">
    <property type="component" value="Unassembled WGS sequence"/>
</dbReference>
<dbReference type="EMBL" id="KN822004">
    <property type="protein sequence ID" value="KIM70440.1"/>
    <property type="molecule type" value="Genomic_DNA"/>
</dbReference>
<dbReference type="InterPro" id="IPR036396">
    <property type="entry name" value="Cyt_P450_sf"/>
</dbReference>
<feature type="chain" id="PRO_5002163868" description="Cytochrome P450" evidence="1">
    <location>
        <begin position="21"/>
        <end position="394"/>
    </location>
</feature>
<dbReference type="OrthoDB" id="10029320at2759"/>
<proteinExistence type="predicted"/>